<dbReference type="AlphaFoldDB" id="A0AAD9LA45"/>
<gene>
    <name evidence="1" type="ORF">P3T76_016396</name>
</gene>
<evidence type="ECO:0000313" key="1">
    <source>
        <dbReference type="EMBL" id="KAK1928132.1"/>
    </source>
</evidence>
<proteinExistence type="predicted"/>
<name>A0AAD9LA45_9STRA</name>
<sequence>MNGSEDETVREVAVKKKRVRFATDVTEVKVPDEVRETGVLGAVQQGSEAGIIPPPIEEKEVEALTLCVRLVDATYLEDVFLQAGRSDLTSCQPFITFAP</sequence>
<keyword evidence="2" id="KW-1185">Reference proteome</keyword>
<accession>A0AAD9LA45</accession>
<protein>
    <submittedName>
        <fullName evidence="1">Uncharacterized protein</fullName>
    </submittedName>
</protein>
<dbReference type="Proteomes" id="UP001259832">
    <property type="component" value="Unassembled WGS sequence"/>
</dbReference>
<dbReference type="EMBL" id="JASMQC010000125">
    <property type="protein sequence ID" value="KAK1928132.1"/>
    <property type="molecule type" value="Genomic_DNA"/>
</dbReference>
<evidence type="ECO:0000313" key="2">
    <source>
        <dbReference type="Proteomes" id="UP001259832"/>
    </source>
</evidence>
<reference evidence="1" key="1">
    <citation type="submission" date="2023-08" db="EMBL/GenBank/DDBJ databases">
        <title>Reference Genome Resource for the Citrus Pathogen Phytophthora citrophthora.</title>
        <authorList>
            <person name="Moller H."/>
            <person name="Coetzee B."/>
            <person name="Rose L.J."/>
            <person name="Van Niekerk J.M."/>
        </authorList>
    </citation>
    <scope>NUCLEOTIDE SEQUENCE</scope>
    <source>
        <strain evidence="1">STE-U-9442</strain>
    </source>
</reference>
<organism evidence="1 2">
    <name type="scientific">Phytophthora citrophthora</name>
    <dbReference type="NCBI Taxonomy" id="4793"/>
    <lineage>
        <taxon>Eukaryota</taxon>
        <taxon>Sar</taxon>
        <taxon>Stramenopiles</taxon>
        <taxon>Oomycota</taxon>
        <taxon>Peronosporomycetes</taxon>
        <taxon>Peronosporales</taxon>
        <taxon>Peronosporaceae</taxon>
        <taxon>Phytophthora</taxon>
    </lineage>
</organism>
<comment type="caution">
    <text evidence="1">The sequence shown here is derived from an EMBL/GenBank/DDBJ whole genome shotgun (WGS) entry which is preliminary data.</text>
</comment>